<dbReference type="GeneID" id="300409134"/>
<organism evidence="1 2">
    <name type="scientific">Pseudomonas nicosulfuronedens</name>
    <dbReference type="NCBI Taxonomy" id="2571105"/>
    <lineage>
        <taxon>Bacteria</taxon>
        <taxon>Pseudomonadati</taxon>
        <taxon>Pseudomonadota</taxon>
        <taxon>Gammaproteobacteria</taxon>
        <taxon>Pseudomonadales</taxon>
        <taxon>Pseudomonadaceae</taxon>
        <taxon>Pseudomonas</taxon>
    </lineage>
</organism>
<evidence type="ECO:0000313" key="1">
    <source>
        <dbReference type="EMBL" id="TLX69779.1"/>
    </source>
</evidence>
<dbReference type="Proteomes" id="UP000306635">
    <property type="component" value="Unassembled WGS sequence"/>
</dbReference>
<dbReference type="InterPro" id="IPR022280">
    <property type="entry name" value="PRTRC_protein-B"/>
</dbReference>
<sequence>MISNETTSKAMLIHHHAQTGQVNVTSHDVLAIEGGKGFVLGAGRAFSEHDKRSLVELLLNEQPQIEFVPSNLVVRGRGCLVWYVAPQVIDVPFPEATIKAPLPGLIFCAGEGKPLRCFAYKGNKRPEPSTPLFYAPLGNVYQDGNFCTGNVKLPQEVLVENIPTWERFVLESVNTHLGSVTPIKGCENFSGMVAYYRGLAESRAKKFPAKSLVPVMRYRDQVTLEAIVQEAQR</sequence>
<evidence type="ECO:0000313" key="2">
    <source>
        <dbReference type="Proteomes" id="UP000306635"/>
    </source>
</evidence>
<keyword evidence="2" id="KW-1185">Reference proteome</keyword>
<dbReference type="AlphaFoldDB" id="A0A5R9QKM4"/>
<gene>
    <name evidence="1" type="ORF">FAS41_30075</name>
</gene>
<name>A0A5R9QKM4_9PSED</name>
<proteinExistence type="predicted"/>
<dbReference type="InterPro" id="IPR032787">
    <property type="entry name" value="Prok-E2_D"/>
</dbReference>
<dbReference type="OrthoDB" id="8556159at2"/>
<dbReference type="Pfam" id="PF14460">
    <property type="entry name" value="Prok-E2_D"/>
    <property type="match status" value="1"/>
</dbReference>
<comment type="caution">
    <text evidence="1">The sequence shown here is derived from an EMBL/GenBank/DDBJ whole genome shotgun (WGS) entry which is preliminary data.</text>
</comment>
<protein>
    <submittedName>
        <fullName evidence="1">PRTRC system protein B</fullName>
    </submittedName>
</protein>
<reference evidence="1 2" key="1">
    <citation type="submission" date="2019-04" db="EMBL/GenBank/DDBJ databases">
        <authorList>
            <person name="Li M."/>
        </authorList>
    </citation>
    <scope>NUCLEOTIDE SEQUENCE [LARGE SCALE GENOMIC DNA]</scope>
    <source>
        <strain evidence="1 2">LAM1902</strain>
    </source>
</reference>
<dbReference type="EMBL" id="SWDV01000077">
    <property type="protein sequence ID" value="TLX69779.1"/>
    <property type="molecule type" value="Genomic_DNA"/>
</dbReference>
<dbReference type="RefSeq" id="WP_138526916.1">
    <property type="nucleotide sequence ID" value="NZ_SWDV01000077.1"/>
</dbReference>
<dbReference type="NCBIfam" id="TIGR03737">
    <property type="entry name" value="PRTRC_B"/>
    <property type="match status" value="1"/>
</dbReference>
<accession>A0A5R9QKM4</accession>